<name>A0A7W7WHB1_9ACTN</name>
<keyword evidence="1" id="KW-0812">Transmembrane</keyword>
<feature type="transmembrane region" description="Helical" evidence="1">
    <location>
        <begin position="35"/>
        <end position="53"/>
    </location>
</feature>
<feature type="transmembrane region" description="Helical" evidence="1">
    <location>
        <begin position="137"/>
        <end position="155"/>
    </location>
</feature>
<feature type="transmembrane region" description="Helical" evidence="1">
    <location>
        <begin position="12"/>
        <end position="29"/>
    </location>
</feature>
<feature type="transmembrane region" description="Helical" evidence="1">
    <location>
        <begin position="265"/>
        <end position="283"/>
    </location>
</feature>
<evidence type="ECO:0000313" key="3">
    <source>
        <dbReference type="Proteomes" id="UP000573327"/>
    </source>
</evidence>
<feature type="transmembrane region" description="Helical" evidence="1">
    <location>
        <begin position="161"/>
        <end position="180"/>
    </location>
</feature>
<feature type="transmembrane region" description="Helical" evidence="1">
    <location>
        <begin position="321"/>
        <end position="340"/>
    </location>
</feature>
<feature type="transmembrane region" description="Helical" evidence="1">
    <location>
        <begin position="360"/>
        <end position="381"/>
    </location>
</feature>
<feature type="transmembrane region" description="Helical" evidence="1">
    <location>
        <begin position="564"/>
        <end position="580"/>
    </location>
</feature>
<dbReference type="AlphaFoldDB" id="A0A7W7WHB1"/>
<feature type="transmembrane region" description="Helical" evidence="1">
    <location>
        <begin position="65"/>
        <end position="90"/>
    </location>
</feature>
<feature type="transmembrane region" description="Helical" evidence="1">
    <location>
        <begin position="401"/>
        <end position="419"/>
    </location>
</feature>
<gene>
    <name evidence="2" type="ORF">F4556_002561</name>
</gene>
<comment type="caution">
    <text evidence="2">The sequence shown here is derived from an EMBL/GenBank/DDBJ whole genome shotgun (WGS) entry which is preliminary data.</text>
</comment>
<dbReference type="RefSeq" id="WP_184914429.1">
    <property type="nucleotide sequence ID" value="NZ_JACHJR010000001.1"/>
</dbReference>
<feature type="transmembrane region" description="Helical" evidence="1">
    <location>
        <begin position="289"/>
        <end position="309"/>
    </location>
</feature>
<keyword evidence="1" id="KW-0472">Membrane</keyword>
<accession>A0A7W7WHB1</accession>
<feature type="transmembrane region" description="Helical" evidence="1">
    <location>
        <begin position="619"/>
        <end position="638"/>
    </location>
</feature>
<organism evidence="2 3">
    <name type="scientific">Kitasatospora gansuensis</name>
    <dbReference type="NCBI Taxonomy" id="258050"/>
    <lineage>
        <taxon>Bacteria</taxon>
        <taxon>Bacillati</taxon>
        <taxon>Actinomycetota</taxon>
        <taxon>Actinomycetes</taxon>
        <taxon>Kitasatosporales</taxon>
        <taxon>Streptomycetaceae</taxon>
        <taxon>Kitasatospora</taxon>
    </lineage>
</organism>
<feature type="transmembrane region" description="Helical" evidence="1">
    <location>
        <begin position="533"/>
        <end position="552"/>
    </location>
</feature>
<feature type="transmembrane region" description="Helical" evidence="1">
    <location>
        <begin position="592"/>
        <end position="612"/>
    </location>
</feature>
<keyword evidence="3" id="KW-1185">Reference proteome</keyword>
<dbReference type="Proteomes" id="UP000573327">
    <property type="component" value="Unassembled WGS sequence"/>
</dbReference>
<evidence type="ECO:0000313" key="2">
    <source>
        <dbReference type="EMBL" id="MBB4947026.1"/>
    </source>
</evidence>
<protein>
    <submittedName>
        <fullName evidence="2">Putative membrane protein</fullName>
    </submittedName>
</protein>
<feature type="transmembrane region" description="Helical" evidence="1">
    <location>
        <begin position="96"/>
        <end position="116"/>
    </location>
</feature>
<dbReference type="EMBL" id="JACHJR010000001">
    <property type="protein sequence ID" value="MBB4947026.1"/>
    <property type="molecule type" value="Genomic_DNA"/>
</dbReference>
<feature type="transmembrane region" description="Helical" evidence="1">
    <location>
        <begin position="192"/>
        <end position="213"/>
    </location>
</feature>
<evidence type="ECO:0000256" key="1">
    <source>
        <dbReference type="SAM" id="Phobius"/>
    </source>
</evidence>
<sequence length="767" mass="82492">MKLIGKIQARSGILLGVALASVVEVWSAAPAVLLTLAGLWLLFGAPILLWRGVVAKAVSTRDAALMLSVGLAVITDLVVALAVNTVLPLLGEERPLTQRLLSGATAMTLVVLGLFLPEEPRPDRPRRAGLPRGLAQVAGLGALALVLSVAGPIRLNNGFSGKVSMVALVVIAALLVLLMVHRRRYSAPVVEIGLFAGSAALLLLNSLRGWYIVGHDVQREYEYFRLALGGSHWDVSAYPDAYNACLSITLLPVSLVRLTALPDVYVFKLVLPLLFALTPVLVYRSVRNVAPQFVALLSAVYFMVFPTFFTDMTFLGRQEVAFLLIGCAMVVLTDTGRPLLARRLLFLGLLAGVVLSHYSTIYLMVAILGLAVAVDLGWRLLARRKNGKVRRRPRQDHAPSFVSWWMVVVAAALALVWAGPVTHTNGQLGSTLAGVVQGMVNPGTAKAGSSDTGYSLFGGARTSPEQRIKDYRAASIEQNAAKRAAGELLPLTTVDPYQVPLAPAEDMPLTAVGRGLEATGLSVSGLNGLLRQAAAQLLQVLLLVGVVVAFRARRRIFQPVRDQLTLTVGAVTMIALLTVVPQLSVDYGVLRAFQQGLFIFAPFVAAGTLWLARWAGRRAVPVVCVLVAGLFLDLTGVVPQTLGGYPAQLQLNNAGRSYDIYYPSTEERLAAYWLEQSTASQKPQPLVQAEGYTYRRLQTLIEGPAVGDLFPTVVGAHTYVILGTATVRSGQVTFAYQGDLITYRYPVGLLDSTKNQIYSSEGAEIYR</sequence>
<proteinExistence type="predicted"/>
<reference evidence="2 3" key="1">
    <citation type="submission" date="2020-08" db="EMBL/GenBank/DDBJ databases">
        <title>Sequencing the genomes of 1000 actinobacteria strains.</title>
        <authorList>
            <person name="Klenk H.-P."/>
        </authorList>
    </citation>
    <scope>NUCLEOTIDE SEQUENCE [LARGE SCALE GENOMIC DNA]</scope>
    <source>
        <strain evidence="2 3">DSM 44786</strain>
    </source>
</reference>
<keyword evidence="1" id="KW-1133">Transmembrane helix</keyword>